<dbReference type="InterPro" id="IPR029054">
    <property type="entry name" value="dUTPase-like"/>
</dbReference>
<evidence type="ECO:0000256" key="4">
    <source>
        <dbReference type="ARBA" id="ARBA00022842"/>
    </source>
</evidence>
<comment type="catalytic activity">
    <reaction evidence="6 7">
        <text>dUTP + H2O = dUMP + diphosphate + H(+)</text>
        <dbReference type="Rhea" id="RHEA:10248"/>
        <dbReference type="ChEBI" id="CHEBI:15377"/>
        <dbReference type="ChEBI" id="CHEBI:15378"/>
        <dbReference type="ChEBI" id="CHEBI:33019"/>
        <dbReference type="ChEBI" id="CHEBI:61555"/>
        <dbReference type="ChEBI" id="CHEBI:246422"/>
        <dbReference type="EC" id="3.6.1.23"/>
    </reaction>
</comment>
<comment type="function">
    <text evidence="7">This enzyme is involved in nucleotide metabolism: it produces dUMP, the immediate precursor of thymidine nucleotides and it decreases the intracellular concentration of dUTP so that uracil cannot be incorporated into DNA.</text>
</comment>
<dbReference type="Pfam" id="PF00692">
    <property type="entry name" value="dUTPase"/>
    <property type="match status" value="1"/>
</dbReference>
<feature type="binding site" evidence="7">
    <location>
        <position position="89"/>
    </location>
    <ligand>
        <name>substrate</name>
    </ligand>
</feature>
<dbReference type="PANTHER" id="PTHR11241">
    <property type="entry name" value="DEOXYURIDINE 5'-TRIPHOSPHATE NUCLEOTIDOHYDROLASE"/>
    <property type="match status" value="1"/>
</dbReference>
<dbReference type="RefSeq" id="WP_097141482.1">
    <property type="nucleotide sequence ID" value="NZ_OBQD01000012.1"/>
</dbReference>
<evidence type="ECO:0000313" key="9">
    <source>
        <dbReference type="EMBL" id="SOC44296.1"/>
    </source>
</evidence>
<sequence length="156" mass="16330">MNIRHAPHPTLNLVRLPHGAGLDLPAYETAGAAGMDLRAAVETGETLVLAPGSRALVPTGFIFEIPEGYEAQIRPRSGLAFKHGITCLNTPGTIDSDYRGEVKVLLVNLGAADFVIDRGMRIAQMVIAPVVQAQVREVTEAGATERGAGGFGSTGV</sequence>
<comment type="cofactor">
    <cofactor evidence="7">
        <name>Mg(2+)</name>
        <dbReference type="ChEBI" id="CHEBI:18420"/>
    </cofactor>
</comment>
<dbReference type="InterPro" id="IPR033704">
    <property type="entry name" value="dUTPase_trimeric"/>
</dbReference>
<dbReference type="NCBIfam" id="TIGR00576">
    <property type="entry name" value="dut"/>
    <property type="match status" value="1"/>
</dbReference>
<proteinExistence type="inferred from homology"/>
<dbReference type="GO" id="GO:0004170">
    <property type="term" value="F:dUTP diphosphatase activity"/>
    <property type="evidence" value="ECO:0007669"/>
    <property type="project" value="UniProtKB-UniRule"/>
</dbReference>
<dbReference type="PANTHER" id="PTHR11241:SF0">
    <property type="entry name" value="DEOXYURIDINE 5'-TRIPHOSPHATE NUCLEOTIDOHYDROLASE"/>
    <property type="match status" value="1"/>
</dbReference>
<dbReference type="Gene3D" id="2.70.40.10">
    <property type="match status" value="1"/>
</dbReference>
<keyword evidence="2 7" id="KW-0479">Metal-binding</keyword>
<dbReference type="InterPro" id="IPR008181">
    <property type="entry name" value="dUTPase"/>
</dbReference>
<dbReference type="GO" id="GO:0000287">
    <property type="term" value="F:magnesium ion binding"/>
    <property type="evidence" value="ECO:0007669"/>
    <property type="project" value="UniProtKB-UniRule"/>
</dbReference>
<feature type="binding site" evidence="7">
    <location>
        <begin position="93"/>
        <end position="95"/>
    </location>
    <ligand>
        <name>substrate</name>
    </ligand>
</feature>
<dbReference type="EMBL" id="OBQD01000012">
    <property type="protein sequence ID" value="SOC44296.1"/>
    <property type="molecule type" value="Genomic_DNA"/>
</dbReference>
<keyword evidence="5 7" id="KW-0546">Nucleotide metabolism</keyword>
<feature type="domain" description="dUTPase-like" evidence="8">
    <location>
        <begin position="23"/>
        <end position="155"/>
    </location>
</feature>
<dbReference type="NCBIfam" id="NF001862">
    <property type="entry name" value="PRK00601.1"/>
    <property type="match status" value="1"/>
</dbReference>
<protein>
    <recommendedName>
        <fullName evidence="7">Deoxyuridine 5'-triphosphate nucleotidohydrolase</fullName>
        <shortName evidence="7">dUTPase</shortName>
        <ecNumber evidence="7">3.6.1.23</ecNumber>
    </recommendedName>
    <alternativeName>
        <fullName evidence="7">dUTP pyrophosphatase</fullName>
    </alternativeName>
</protein>
<dbReference type="SUPFAM" id="SSF51283">
    <property type="entry name" value="dUTPase-like"/>
    <property type="match status" value="1"/>
</dbReference>
<dbReference type="GO" id="GO:0046081">
    <property type="term" value="P:dUTP catabolic process"/>
    <property type="evidence" value="ECO:0007669"/>
    <property type="project" value="InterPro"/>
</dbReference>
<evidence type="ECO:0000256" key="3">
    <source>
        <dbReference type="ARBA" id="ARBA00022801"/>
    </source>
</evidence>
<dbReference type="Proteomes" id="UP000219167">
    <property type="component" value="Unassembled WGS sequence"/>
</dbReference>
<keyword evidence="4 7" id="KW-0460">Magnesium</keyword>
<evidence type="ECO:0000256" key="7">
    <source>
        <dbReference type="HAMAP-Rule" id="MF_00116"/>
    </source>
</evidence>
<feature type="binding site" evidence="7">
    <location>
        <begin position="76"/>
        <end position="78"/>
    </location>
    <ligand>
        <name>substrate</name>
    </ligand>
</feature>
<accession>A0A285UUB4</accession>
<name>A0A285UUB4_9HYPH</name>
<dbReference type="UniPathway" id="UPA00610">
    <property type="reaction ID" value="UER00666"/>
</dbReference>
<dbReference type="AlphaFoldDB" id="A0A285UUB4"/>
<dbReference type="InterPro" id="IPR036157">
    <property type="entry name" value="dUTPase-like_sf"/>
</dbReference>
<evidence type="ECO:0000259" key="8">
    <source>
        <dbReference type="Pfam" id="PF00692"/>
    </source>
</evidence>
<reference evidence="9 10" key="1">
    <citation type="submission" date="2017-08" db="EMBL/GenBank/DDBJ databases">
        <authorList>
            <person name="de Groot N.N."/>
        </authorList>
    </citation>
    <scope>NUCLEOTIDE SEQUENCE [LARGE SCALE GENOMIC DNA]</scope>
    <source>
        <strain evidence="9 10">JC85</strain>
    </source>
</reference>
<evidence type="ECO:0000313" key="10">
    <source>
        <dbReference type="Proteomes" id="UP000219167"/>
    </source>
</evidence>
<organism evidence="9 10">
    <name type="scientific">Rhizobium subbaraonis</name>
    <dbReference type="NCBI Taxonomy" id="908946"/>
    <lineage>
        <taxon>Bacteria</taxon>
        <taxon>Pseudomonadati</taxon>
        <taxon>Pseudomonadota</taxon>
        <taxon>Alphaproteobacteria</taxon>
        <taxon>Hyphomicrobiales</taxon>
        <taxon>Rhizobiaceae</taxon>
        <taxon>Rhizobium/Agrobacterium group</taxon>
        <taxon>Rhizobium</taxon>
    </lineage>
</organism>
<evidence type="ECO:0000256" key="2">
    <source>
        <dbReference type="ARBA" id="ARBA00022723"/>
    </source>
</evidence>
<gene>
    <name evidence="7" type="primary">dut</name>
    <name evidence="9" type="ORF">SAMN05892877_112140</name>
</gene>
<evidence type="ECO:0000256" key="6">
    <source>
        <dbReference type="ARBA" id="ARBA00047686"/>
    </source>
</evidence>
<dbReference type="GO" id="GO:0006226">
    <property type="term" value="P:dUMP biosynthetic process"/>
    <property type="evidence" value="ECO:0007669"/>
    <property type="project" value="UniProtKB-UniRule"/>
</dbReference>
<dbReference type="FunFam" id="2.70.40.10:FF:000002">
    <property type="entry name" value="dUTP diphosphatase"/>
    <property type="match status" value="1"/>
</dbReference>
<dbReference type="CDD" id="cd07557">
    <property type="entry name" value="trimeric_dUTPase"/>
    <property type="match status" value="1"/>
</dbReference>
<comment type="pathway">
    <text evidence="7">Pyrimidine metabolism; dUMP biosynthesis; dUMP from dCTP (dUTP route): step 2/2.</text>
</comment>
<dbReference type="HAMAP" id="MF_00116">
    <property type="entry name" value="dUTPase_bact"/>
    <property type="match status" value="1"/>
</dbReference>
<dbReference type="EC" id="3.6.1.23" evidence="7"/>
<dbReference type="OrthoDB" id="9809956at2"/>
<comment type="caution">
    <text evidence="7">Lacks conserved residue(s) required for the propagation of feature annotation.</text>
</comment>
<evidence type="ECO:0000256" key="5">
    <source>
        <dbReference type="ARBA" id="ARBA00023080"/>
    </source>
</evidence>
<evidence type="ECO:0000256" key="1">
    <source>
        <dbReference type="ARBA" id="ARBA00006581"/>
    </source>
</evidence>
<keyword evidence="3 7" id="KW-0378">Hydrolase</keyword>
<keyword evidence="10" id="KW-1185">Reference proteome</keyword>
<comment type="similarity">
    <text evidence="1 7">Belongs to the dUTPase family.</text>
</comment>